<name>B8D089_HALOH</name>
<evidence type="ECO:0000313" key="1">
    <source>
        <dbReference type="EMBL" id="ACL68843.1"/>
    </source>
</evidence>
<dbReference type="Proteomes" id="UP000000719">
    <property type="component" value="Chromosome"/>
</dbReference>
<sequence>MFEKMVTELTSKITIDNLQKIKDDDPQKYDETLKLIITITEVATHILNNSPGFRKAFAEIHKEFLKHPESREVIDAALKAYNDYTS</sequence>
<dbReference type="EMBL" id="CP001098">
    <property type="protein sequence ID" value="ACL68843.1"/>
    <property type="molecule type" value="Genomic_DNA"/>
</dbReference>
<dbReference type="OrthoDB" id="2112786at2"/>
<gene>
    <name evidence="1" type="ordered locus">Hore_00820</name>
</gene>
<dbReference type="eggNOG" id="ENOG5033KG6">
    <property type="taxonomic scope" value="Bacteria"/>
</dbReference>
<dbReference type="HOGENOM" id="CLU_2493593_0_0_9"/>
<reference evidence="1 2" key="1">
    <citation type="journal article" date="2009" name="PLoS ONE">
        <title>Genome analysis of the anaerobic thermohalophilic bacterium Halothermothrix orenii.</title>
        <authorList>
            <person name="Mavromatis K."/>
            <person name="Ivanova N."/>
            <person name="Anderson I."/>
            <person name="Lykidis A."/>
            <person name="Hooper S.D."/>
            <person name="Sun H."/>
            <person name="Kunin V."/>
            <person name="Lapidus A."/>
            <person name="Hugenholtz P."/>
            <person name="Patel B."/>
            <person name="Kyrpides N.C."/>
        </authorList>
    </citation>
    <scope>NUCLEOTIDE SEQUENCE [LARGE SCALE GENOMIC DNA]</scope>
    <source>
        <strain evidence="2">H 168 / OCM 544 / DSM 9562</strain>
    </source>
</reference>
<dbReference type="AlphaFoldDB" id="B8D089"/>
<accession>B8D089</accession>
<proteinExistence type="predicted"/>
<protein>
    <submittedName>
        <fullName evidence="1">Uncharacterized protein</fullName>
    </submittedName>
</protein>
<organism evidence="1 2">
    <name type="scientific">Halothermothrix orenii (strain H 168 / OCM 544 / DSM 9562)</name>
    <dbReference type="NCBI Taxonomy" id="373903"/>
    <lineage>
        <taxon>Bacteria</taxon>
        <taxon>Bacillati</taxon>
        <taxon>Bacillota</taxon>
        <taxon>Clostridia</taxon>
        <taxon>Halanaerobiales</taxon>
        <taxon>Halothermotrichaceae</taxon>
        <taxon>Halothermothrix</taxon>
    </lineage>
</organism>
<dbReference type="KEGG" id="hor:Hore_00820"/>
<keyword evidence="2" id="KW-1185">Reference proteome</keyword>
<dbReference type="RefSeq" id="WP_012635042.1">
    <property type="nucleotide sequence ID" value="NC_011899.1"/>
</dbReference>
<evidence type="ECO:0000313" key="2">
    <source>
        <dbReference type="Proteomes" id="UP000000719"/>
    </source>
</evidence>